<evidence type="ECO:0000313" key="3">
    <source>
        <dbReference type="Proteomes" id="UP001374584"/>
    </source>
</evidence>
<sequence length="136" mass="15070">MSLSSFFAFLSLINGFHLSPFLHKQHFLSGTFNLCFKTLTTLPNKEVEAASSSASVPPSEYFTKLHLSPFLFEFNHPSIGFDVEHVDQDTWDVSSGVAQAWRRPASRATSLGSQVTDEVIDGHVEGEHVVSENGER</sequence>
<dbReference type="AlphaFoldDB" id="A0AAN9RIJ5"/>
<accession>A0AAN9RIJ5</accession>
<comment type="caution">
    <text evidence="2">The sequence shown here is derived from an EMBL/GenBank/DDBJ whole genome shotgun (WGS) entry which is preliminary data.</text>
</comment>
<feature type="chain" id="PRO_5042810982" evidence="1">
    <location>
        <begin position="16"/>
        <end position="136"/>
    </location>
</feature>
<evidence type="ECO:0000313" key="2">
    <source>
        <dbReference type="EMBL" id="KAK7367563.1"/>
    </source>
</evidence>
<reference evidence="2 3" key="1">
    <citation type="submission" date="2024-01" db="EMBL/GenBank/DDBJ databases">
        <title>The genomes of 5 underutilized Papilionoideae crops provide insights into root nodulation and disease resistanc.</title>
        <authorList>
            <person name="Jiang F."/>
        </authorList>
    </citation>
    <scope>NUCLEOTIDE SEQUENCE [LARGE SCALE GENOMIC DNA]</scope>
    <source>
        <strain evidence="2">JINMINGXINNONG_FW02</strain>
        <tissue evidence="2">Leaves</tissue>
    </source>
</reference>
<gene>
    <name evidence="2" type="ORF">VNO80_09578</name>
</gene>
<name>A0AAN9RIJ5_PHACN</name>
<organism evidence="2 3">
    <name type="scientific">Phaseolus coccineus</name>
    <name type="common">Scarlet runner bean</name>
    <name type="synonym">Phaseolus multiflorus</name>
    <dbReference type="NCBI Taxonomy" id="3886"/>
    <lineage>
        <taxon>Eukaryota</taxon>
        <taxon>Viridiplantae</taxon>
        <taxon>Streptophyta</taxon>
        <taxon>Embryophyta</taxon>
        <taxon>Tracheophyta</taxon>
        <taxon>Spermatophyta</taxon>
        <taxon>Magnoliopsida</taxon>
        <taxon>eudicotyledons</taxon>
        <taxon>Gunneridae</taxon>
        <taxon>Pentapetalae</taxon>
        <taxon>rosids</taxon>
        <taxon>fabids</taxon>
        <taxon>Fabales</taxon>
        <taxon>Fabaceae</taxon>
        <taxon>Papilionoideae</taxon>
        <taxon>50 kb inversion clade</taxon>
        <taxon>NPAAA clade</taxon>
        <taxon>indigoferoid/millettioid clade</taxon>
        <taxon>Phaseoleae</taxon>
        <taxon>Phaseolus</taxon>
    </lineage>
</organism>
<keyword evidence="3" id="KW-1185">Reference proteome</keyword>
<dbReference type="Proteomes" id="UP001374584">
    <property type="component" value="Unassembled WGS sequence"/>
</dbReference>
<keyword evidence="1" id="KW-0732">Signal</keyword>
<feature type="signal peptide" evidence="1">
    <location>
        <begin position="1"/>
        <end position="15"/>
    </location>
</feature>
<dbReference type="EMBL" id="JAYMYR010000004">
    <property type="protein sequence ID" value="KAK7367563.1"/>
    <property type="molecule type" value="Genomic_DNA"/>
</dbReference>
<proteinExistence type="predicted"/>
<evidence type="ECO:0000256" key="1">
    <source>
        <dbReference type="SAM" id="SignalP"/>
    </source>
</evidence>
<protein>
    <submittedName>
        <fullName evidence="2">Uncharacterized protein</fullName>
    </submittedName>
</protein>